<feature type="transmembrane region" description="Helical" evidence="7">
    <location>
        <begin position="243"/>
        <end position="261"/>
    </location>
</feature>
<comment type="subcellular location">
    <subcellularLocation>
        <location evidence="1">Cell inner membrane</location>
        <topology evidence="1">Multi-pass membrane protein</topology>
    </subcellularLocation>
</comment>
<feature type="transmembrane region" description="Helical" evidence="7">
    <location>
        <begin position="402"/>
        <end position="423"/>
    </location>
</feature>
<sequence length="428" mass="45235">MIVAAGLGLLIVLLLLGIPVASVLGVLGLALGIFFSPLPIHRAVGEIAWSTSTDFILVAIPMFVLLGEILLRTGIAERTYAALSQWLSGLPGGLVHANIATATVFAATSGSSVATAATISTLAMPQARKYGYDEGFFAGSIAAGGTLGILIPPSINLIVYGFLTNTSIPKLFVAGIVPGLLLSACFMVVTAVLSVRNPRLVGKHAPTTWHRRLAVLADLLPILVLFLIVMGSIYAGFATPTEAAALGVLTALGLAAIYRTLSLKMLRDAIEGTLRTTAMIMFILLASYFLNFVLASVGLTNTLRVFIESIHLAPLATMLLIAATYVVLGFFVETLSLMVLTIPIVAPVVVGLGYDPVWFGIVLIVLVETALITPPVGLNLYVVQGIRRRGSISDVVRGSLPFVAVMSVFIVILLLFPDLILFLPRMMQ</sequence>
<dbReference type="NCBIfam" id="TIGR00786">
    <property type="entry name" value="dctM"/>
    <property type="match status" value="1"/>
</dbReference>
<dbReference type="PIRSF" id="PIRSF006066">
    <property type="entry name" value="HI0050"/>
    <property type="match status" value="1"/>
</dbReference>
<keyword evidence="3" id="KW-0997">Cell inner membrane</keyword>
<evidence type="ECO:0000259" key="8">
    <source>
        <dbReference type="Pfam" id="PF06808"/>
    </source>
</evidence>
<protein>
    <submittedName>
        <fullName evidence="9">Membrane protein</fullName>
    </submittedName>
</protein>
<evidence type="ECO:0000313" key="9">
    <source>
        <dbReference type="EMBL" id="BAS27937.1"/>
    </source>
</evidence>
<accession>A0A0K2SLQ1</accession>
<dbReference type="KEGG" id="lpil:LIP_2096"/>
<feature type="transmembrane region" description="Helical" evidence="7">
    <location>
        <begin position="213"/>
        <end position="237"/>
    </location>
</feature>
<dbReference type="GO" id="GO:0005886">
    <property type="term" value="C:plasma membrane"/>
    <property type="evidence" value="ECO:0007669"/>
    <property type="project" value="UniProtKB-SubCell"/>
</dbReference>
<evidence type="ECO:0000256" key="6">
    <source>
        <dbReference type="ARBA" id="ARBA00023136"/>
    </source>
</evidence>
<evidence type="ECO:0000313" key="10">
    <source>
        <dbReference type="Proteomes" id="UP000065807"/>
    </source>
</evidence>
<evidence type="ECO:0000256" key="1">
    <source>
        <dbReference type="ARBA" id="ARBA00004429"/>
    </source>
</evidence>
<proteinExistence type="predicted"/>
<feature type="transmembrane region" description="Helical" evidence="7">
    <location>
        <begin position="273"/>
        <end position="297"/>
    </location>
</feature>
<dbReference type="InterPro" id="IPR010656">
    <property type="entry name" value="DctM"/>
</dbReference>
<keyword evidence="6 7" id="KW-0472">Membrane</keyword>
<dbReference type="Pfam" id="PF06808">
    <property type="entry name" value="DctM"/>
    <property type="match status" value="1"/>
</dbReference>
<name>A0A0K2SLQ1_LIMPI</name>
<evidence type="ECO:0000256" key="2">
    <source>
        <dbReference type="ARBA" id="ARBA00022475"/>
    </source>
</evidence>
<dbReference type="PATRIC" id="fig|1555112.3.peg.2137"/>
<feature type="transmembrane region" description="Helical" evidence="7">
    <location>
        <begin position="55"/>
        <end position="75"/>
    </location>
</feature>
<gene>
    <name evidence="9" type="ORF">LIP_2096</name>
</gene>
<reference evidence="10" key="1">
    <citation type="submission" date="2015-07" db="EMBL/GenBank/DDBJ databases">
        <title>Complete genome sequence and phylogenetic analysis of Limnochorda pilosa.</title>
        <authorList>
            <person name="Watanabe M."/>
            <person name="Kojima H."/>
            <person name="Fukui M."/>
        </authorList>
    </citation>
    <scope>NUCLEOTIDE SEQUENCE [LARGE SCALE GENOMIC DNA]</scope>
    <source>
        <strain evidence="10">HC45</strain>
    </source>
</reference>
<dbReference type="InterPro" id="IPR004681">
    <property type="entry name" value="TRAP_DctM"/>
</dbReference>
<feature type="transmembrane region" description="Helical" evidence="7">
    <location>
        <begin position="335"/>
        <end position="354"/>
    </location>
</feature>
<dbReference type="EMBL" id="AP014924">
    <property type="protein sequence ID" value="BAS27937.1"/>
    <property type="molecule type" value="Genomic_DNA"/>
</dbReference>
<dbReference type="STRING" id="1555112.LIP_2096"/>
<keyword evidence="5 7" id="KW-1133">Transmembrane helix</keyword>
<feature type="domain" description="TRAP C4-dicarboxylate transport system permease DctM subunit" evidence="8">
    <location>
        <begin position="7"/>
        <end position="418"/>
    </location>
</feature>
<evidence type="ECO:0000256" key="3">
    <source>
        <dbReference type="ARBA" id="ARBA00022519"/>
    </source>
</evidence>
<dbReference type="GO" id="GO:0022857">
    <property type="term" value="F:transmembrane transporter activity"/>
    <property type="evidence" value="ECO:0007669"/>
    <property type="project" value="TreeGrafter"/>
</dbReference>
<feature type="transmembrane region" description="Helical" evidence="7">
    <location>
        <begin position="136"/>
        <end position="159"/>
    </location>
</feature>
<evidence type="ECO:0000256" key="7">
    <source>
        <dbReference type="SAM" id="Phobius"/>
    </source>
</evidence>
<reference evidence="10" key="2">
    <citation type="journal article" date="2016" name="Int. J. Syst. Evol. Microbiol.">
        <title>Complete genome sequence and cell structure of Limnochorda pilosa, a Gram-negative spore-former within the phylum Firmicutes.</title>
        <authorList>
            <person name="Watanabe M."/>
            <person name="Kojima H."/>
            <person name="Fukui M."/>
        </authorList>
    </citation>
    <scope>NUCLEOTIDE SEQUENCE [LARGE SCALE GENOMIC DNA]</scope>
    <source>
        <strain evidence="10">HC45</strain>
    </source>
</reference>
<keyword evidence="2" id="KW-1003">Cell membrane</keyword>
<dbReference type="PANTHER" id="PTHR33362">
    <property type="entry name" value="SIALIC ACID TRAP TRANSPORTER PERMEASE PROTEIN SIAT-RELATED"/>
    <property type="match status" value="1"/>
</dbReference>
<keyword evidence="10" id="KW-1185">Reference proteome</keyword>
<dbReference type="PANTHER" id="PTHR33362:SF5">
    <property type="entry name" value="C4-DICARBOXYLATE TRAP TRANSPORTER LARGE PERMEASE PROTEIN DCTM"/>
    <property type="match status" value="1"/>
</dbReference>
<feature type="transmembrane region" description="Helical" evidence="7">
    <location>
        <begin position="360"/>
        <end position="382"/>
    </location>
</feature>
<feature type="transmembrane region" description="Helical" evidence="7">
    <location>
        <begin position="171"/>
        <end position="193"/>
    </location>
</feature>
<keyword evidence="4 7" id="KW-0812">Transmembrane</keyword>
<feature type="transmembrane region" description="Helical" evidence="7">
    <location>
        <begin position="309"/>
        <end position="328"/>
    </location>
</feature>
<dbReference type="AlphaFoldDB" id="A0A0K2SLQ1"/>
<feature type="transmembrane region" description="Helical" evidence="7">
    <location>
        <begin position="6"/>
        <end position="35"/>
    </location>
</feature>
<evidence type="ECO:0000256" key="5">
    <source>
        <dbReference type="ARBA" id="ARBA00022989"/>
    </source>
</evidence>
<dbReference type="Proteomes" id="UP000065807">
    <property type="component" value="Chromosome"/>
</dbReference>
<evidence type="ECO:0000256" key="4">
    <source>
        <dbReference type="ARBA" id="ARBA00022692"/>
    </source>
</evidence>
<organism evidence="9 10">
    <name type="scientific">Limnochorda pilosa</name>
    <dbReference type="NCBI Taxonomy" id="1555112"/>
    <lineage>
        <taxon>Bacteria</taxon>
        <taxon>Bacillati</taxon>
        <taxon>Bacillota</taxon>
        <taxon>Limnochordia</taxon>
        <taxon>Limnochordales</taxon>
        <taxon>Limnochordaceae</taxon>
        <taxon>Limnochorda</taxon>
    </lineage>
</organism>